<accession>A0A381UD77</accession>
<evidence type="ECO:0000313" key="2">
    <source>
        <dbReference type="EMBL" id="SVA25558.1"/>
    </source>
</evidence>
<dbReference type="PANTHER" id="PTHR36934:SF1">
    <property type="entry name" value="THIOESTERASE DOMAIN-CONTAINING PROTEIN"/>
    <property type="match status" value="1"/>
</dbReference>
<organism evidence="2">
    <name type="scientific">marine metagenome</name>
    <dbReference type="NCBI Taxonomy" id="408172"/>
    <lineage>
        <taxon>unclassified sequences</taxon>
        <taxon>metagenomes</taxon>
        <taxon>ecological metagenomes</taxon>
    </lineage>
</organism>
<dbReference type="PANTHER" id="PTHR36934">
    <property type="entry name" value="BLR0278 PROTEIN"/>
    <property type="match status" value="1"/>
</dbReference>
<evidence type="ECO:0000259" key="1">
    <source>
        <dbReference type="Pfam" id="PF22636"/>
    </source>
</evidence>
<reference evidence="2" key="1">
    <citation type="submission" date="2018-05" db="EMBL/GenBank/DDBJ databases">
        <authorList>
            <person name="Lanie J.A."/>
            <person name="Ng W.-L."/>
            <person name="Kazmierczak K.M."/>
            <person name="Andrzejewski T.M."/>
            <person name="Davidsen T.M."/>
            <person name="Wayne K.J."/>
            <person name="Tettelin H."/>
            <person name="Glass J.I."/>
            <person name="Rusch D."/>
            <person name="Podicherti R."/>
            <person name="Tsui H.-C.T."/>
            <person name="Winkler M.E."/>
        </authorList>
    </citation>
    <scope>NUCLEOTIDE SEQUENCE</scope>
</reference>
<feature type="domain" description="Fluoroacetyl-CoA-specific thioesterase-like" evidence="1">
    <location>
        <begin position="3"/>
        <end position="109"/>
    </location>
</feature>
<dbReference type="Gene3D" id="3.10.129.10">
    <property type="entry name" value="Hotdog Thioesterase"/>
    <property type="match status" value="1"/>
</dbReference>
<dbReference type="InterPro" id="IPR029069">
    <property type="entry name" value="HotDog_dom_sf"/>
</dbReference>
<dbReference type="InterPro" id="IPR054485">
    <property type="entry name" value="FlK-like_dom"/>
</dbReference>
<gene>
    <name evidence="2" type="ORF">METZ01_LOCUS78412</name>
</gene>
<dbReference type="SUPFAM" id="SSF54637">
    <property type="entry name" value="Thioesterase/thiol ester dehydrase-isomerase"/>
    <property type="match status" value="1"/>
</dbReference>
<protein>
    <recommendedName>
        <fullName evidence="1">Fluoroacetyl-CoA-specific thioesterase-like domain-containing protein</fullName>
    </recommendedName>
</protein>
<dbReference type="EMBL" id="UINC01006111">
    <property type="protein sequence ID" value="SVA25558.1"/>
    <property type="molecule type" value="Genomic_DNA"/>
</dbReference>
<proteinExistence type="predicted"/>
<name>A0A381UD77_9ZZZZ</name>
<dbReference type="InterPro" id="IPR025540">
    <property type="entry name" value="FlK"/>
</dbReference>
<sequence length="126" mass="12969">MTVTEADLSIAFGSGEVPALATPRIVALLEEATLVALEGALDPGQTSVGMRIHLDHLVPSAPGSEVVAHVELDQVDGRRLAFSAEARGEGADGPLLASATIIRVVVDTEAFLGRLRSADGTNSTNP</sequence>
<dbReference type="AlphaFoldDB" id="A0A381UD77"/>
<dbReference type="Pfam" id="PF22636">
    <property type="entry name" value="FlK"/>
    <property type="match status" value="1"/>
</dbReference>